<evidence type="ECO:0000313" key="3">
    <source>
        <dbReference type="EMBL" id="MFD2275570.1"/>
    </source>
</evidence>
<dbReference type="InterPro" id="IPR025357">
    <property type="entry name" value="DUF4261"/>
</dbReference>
<organism evidence="3 4">
    <name type="scientific">Rubritalea spongiae</name>
    <dbReference type="NCBI Taxonomy" id="430797"/>
    <lineage>
        <taxon>Bacteria</taxon>
        <taxon>Pseudomonadati</taxon>
        <taxon>Verrucomicrobiota</taxon>
        <taxon>Verrucomicrobiia</taxon>
        <taxon>Verrucomicrobiales</taxon>
        <taxon>Rubritaleaceae</taxon>
        <taxon>Rubritalea</taxon>
    </lineage>
</organism>
<keyword evidence="4" id="KW-1185">Reference proteome</keyword>
<dbReference type="Proteomes" id="UP001597297">
    <property type="component" value="Unassembled WGS sequence"/>
</dbReference>
<evidence type="ECO:0000313" key="4">
    <source>
        <dbReference type="Proteomes" id="UP001597297"/>
    </source>
</evidence>
<evidence type="ECO:0000256" key="1">
    <source>
        <dbReference type="SAM" id="SignalP"/>
    </source>
</evidence>
<feature type="chain" id="PRO_5046715627" evidence="1">
    <location>
        <begin position="22"/>
        <end position="297"/>
    </location>
</feature>
<proteinExistence type="predicted"/>
<protein>
    <submittedName>
        <fullName evidence="3">DUF4261 domain-containing protein</fullName>
    </submittedName>
</protein>
<evidence type="ECO:0000259" key="2">
    <source>
        <dbReference type="Pfam" id="PF14080"/>
    </source>
</evidence>
<name>A0ABW5E2D0_9BACT</name>
<dbReference type="EMBL" id="JBHUJC010000011">
    <property type="protein sequence ID" value="MFD2275570.1"/>
    <property type="molecule type" value="Genomic_DNA"/>
</dbReference>
<reference evidence="4" key="1">
    <citation type="journal article" date="2019" name="Int. J. Syst. Evol. Microbiol.">
        <title>The Global Catalogue of Microorganisms (GCM) 10K type strain sequencing project: providing services to taxonomists for standard genome sequencing and annotation.</title>
        <authorList>
            <consortium name="The Broad Institute Genomics Platform"/>
            <consortium name="The Broad Institute Genome Sequencing Center for Infectious Disease"/>
            <person name="Wu L."/>
            <person name="Ma J."/>
        </authorList>
    </citation>
    <scope>NUCLEOTIDE SEQUENCE [LARGE SCALE GENOMIC DNA]</scope>
    <source>
        <strain evidence="4">JCM 16545</strain>
    </source>
</reference>
<dbReference type="RefSeq" id="WP_377094708.1">
    <property type="nucleotide sequence ID" value="NZ_JBHSJM010000001.1"/>
</dbReference>
<dbReference type="Pfam" id="PF14080">
    <property type="entry name" value="DUF4261"/>
    <property type="match status" value="1"/>
</dbReference>
<gene>
    <name evidence="3" type="ORF">ACFSQZ_03720</name>
</gene>
<comment type="caution">
    <text evidence="3">The sequence shown here is derived from an EMBL/GenBank/DDBJ whole genome shotgun (WGS) entry which is preliminary data.</text>
</comment>
<sequence>MIRVKQLALLLALPFIHQPLAAEPNKEPEIPTTGLKPLRPATEAQFAFLCLNNVKIAKSEDLKQALVKWFKLSSEKEIHEWKFKPETQTFSWRIGRSRFVASFEAQPIPKDDIRYASNNSIHWPNAEQEMLKHAAHYTITCTSIHHEPWHAALDLSHAIAALTETHQPTGIYWGDASIVHAPNSFLKQANYQLDQAGKVPSSLWIGILFESNTKGGWNIFTDGFSPLGHKDIEIHNSQLQRTLLFDLLNDLKQRVLERKLKLTNDLIIDGPDNTQWKINTGKSIIGKTKPVWILTQQ</sequence>
<feature type="domain" description="DUF4261" evidence="2">
    <location>
        <begin position="221"/>
        <end position="292"/>
    </location>
</feature>
<accession>A0ABW5E2D0</accession>
<keyword evidence="1" id="KW-0732">Signal</keyword>
<feature type="signal peptide" evidence="1">
    <location>
        <begin position="1"/>
        <end position="21"/>
    </location>
</feature>